<organism evidence="1 2">
    <name type="scientific">Lates japonicus</name>
    <name type="common">Japanese lates</name>
    <dbReference type="NCBI Taxonomy" id="270547"/>
    <lineage>
        <taxon>Eukaryota</taxon>
        <taxon>Metazoa</taxon>
        <taxon>Chordata</taxon>
        <taxon>Craniata</taxon>
        <taxon>Vertebrata</taxon>
        <taxon>Euteleostomi</taxon>
        <taxon>Actinopterygii</taxon>
        <taxon>Neopterygii</taxon>
        <taxon>Teleostei</taxon>
        <taxon>Neoteleostei</taxon>
        <taxon>Acanthomorphata</taxon>
        <taxon>Carangaria</taxon>
        <taxon>Carangaria incertae sedis</taxon>
        <taxon>Centropomidae</taxon>
        <taxon>Lates</taxon>
    </lineage>
</organism>
<evidence type="ECO:0000313" key="2">
    <source>
        <dbReference type="Proteomes" id="UP001279410"/>
    </source>
</evidence>
<dbReference type="AlphaFoldDB" id="A0AAD3N0W6"/>
<proteinExistence type="predicted"/>
<protein>
    <submittedName>
        <fullName evidence="1">Uncharacterized protein</fullName>
    </submittedName>
</protein>
<evidence type="ECO:0000313" key="1">
    <source>
        <dbReference type="EMBL" id="GLD63035.1"/>
    </source>
</evidence>
<dbReference type="Proteomes" id="UP001279410">
    <property type="component" value="Unassembled WGS sequence"/>
</dbReference>
<dbReference type="EMBL" id="BRZM01000057">
    <property type="protein sequence ID" value="GLD63035.1"/>
    <property type="molecule type" value="Genomic_DNA"/>
</dbReference>
<comment type="caution">
    <text evidence="1">The sequence shown here is derived from an EMBL/GenBank/DDBJ whole genome shotgun (WGS) entry which is preliminary data.</text>
</comment>
<keyword evidence="2" id="KW-1185">Reference proteome</keyword>
<reference evidence="1" key="1">
    <citation type="submission" date="2022-08" db="EMBL/GenBank/DDBJ databases">
        <title>Genome sequencing of akame (Lates japonicus).</title>
        <authorList>
            <person name="Hashiguchi Y."/>
            <person name="Takahashi H."/>
        </authorList>
    </citation>
    <scope>NUCLEOTIDE SEQUENCE</scope>
    <source>
        <strain evidence="1">Kochi</strain>
    </source>
</reference>
<gene>
    <name evidence="1" type="ORF">AKAME5_001468900</name>
</gene>
<sequence>MPTLRFKCMDIHPLFYGNTTISEVNSNNAPSGEPSALLLQSGCRDCLVIKEDVFISSFLLLSKENREMT</sequence>
<accession>A0AAD3N0W6</accession>
<name>A0AAD3N0W6_LATJO</name>